<dbReference type="FunFam" id="3.40.50.1240:FF:000003">
    <property type="entry name" value="2,3-bisphosphoglycerate-dependent phosphoglycerate mutase"/>
    <property type="match status" value="1"/>
</dbReference>
<evidence type="ECO:0000256" key="10">
    <source>
        <dbReference type="RuleBase" id="RU004512"/>
    </source>
</evidence>
<evidence type="ECO:0000256" key="6">
    <source>
        <dbReference type="HAMAP-Rule" id="MF_01039"/>
    </source>
</evidence>
<dbReference type="PROSITE" id="PS00175">
    <property type="entry name" value="PG_MUTASE"/>
    <property type="match status" value="1"/>
</dbReference>
<feature type="active site" description="Proton donor/acceptor" evidence="6 7">
    <location>
        <position position="98"/>
    </location>
</feature>
<dbReference type="AlphaFoldDB" id="W0HZU7"/>
<dbReference type="Pfam" id="PF00300">
    <property type="entry name" value="His_Phos_1"/>
    <property type="match status" value="1"/>
</dbReference>
<reference evidence="11 12" key="1">
    <citation type="journal article" date="2014" name="Genome Biol. Evol.">
        <title>Genome degeneration and adaptation in a nascent stage of symbiosis.</title>
        <authorList>
            <person name="Oakeson K.F."/>
            <person name="Gil R."/>
            <person name="Clayton A.L."/>
            <person name="Dunn D.M."/>
            <person name="von Niederhausern A.C."/>
            <person name="Hamil C."/>
            <person name="Aoyagi A."/>
            <person name="Duval B."/>
            <person name="Baca A."/>
            <person name="Silva F.J."/>
            <person name="Vallier A."/>
            <person name="Jackson D.G."/>
            <person name="Latorre A."/>
            <person name="Weiss R.B."/>
            <person name="Heddi A."/>
            <person name="Moya A."/>
            <person name="Dale C."/>
        </authorList>
    </citation>
    <scope>NUCLEOTIDE SEQUENCE [LARGE SCALE GENOMIC DNA]</scope>
    <source>
        <strain evidence="11 12">HS1</strain>
    </source>
</reference>
<dbReference type="InterPro" id="IPR005952">
    <property type="entry name" value="Phosphogly_mut1"/>
</dbReference>
<dbReference type="NCBIfam" id="TIGR01258">
    <property type="entry name" value="pgm_1"/>
    <property type="match status" value="1"/>
</dbReference>
<comment type="subunit">
    <text evidence="6">Homodimer.</text>
</comment>
<dbReference type="CDD" id="cd07067">
    <property type="entry name" value="HP_PGM_like"/>
    <property type="match status" value="1"/>
</dbReference>
<dbReference type="InterPro" id="IPR001345">
    <property type="entry name" value="PG/BPGM_mutase_AS"/>
</dbReference>
<feature type="binding site" evidence="6 8">
    <location>
        <position position="71"/>
    </location>
    <ligand>
        <name>substrate</name>
    </ligand>
</feature>
<evidence type="ECO:0000256" key="4">
    <source>
        <dbReference type="ARBA" id="ARBA00023152"/>
    </source>
</evidence>
<dbReference type="EMBL" id="CP006569">
    <property type="protein sequence ID" value="AHF77740.1"/>
    <property type="molecule type" value="Genomic_DNA"/>
</dbReference>
<dbReference type="EC" id="5.4.2.11" evidence="6 10"/>
<keyword evidence="5 6" id="KW-0413">Isomerase</keyword>
<feature type="active site" description="Tele-phosphohistidine intermediate" evidence="6 7">
    <location>
        <position position="20"/>
    </location>
</feature>
<dbReference type="InterPro" id="IPR013078">
    <property type="entry name" value="His_Pase_superF_clade-1"/>
</dbReference>
<evidence type="ECO:0000256" key="5">
    <source>
        <dbReference type="ARBA" id="ARBA00023235"/>
    </source>
</evidence>
<comment type="catalytic activity">
    <reaction evidence="1 6 10">
        <text>(2R)-2-phosphoglycerate = (2R)-3-phosphoglycerate</text>
        <dbReference type="Rhea" id="RHEA:15901"/>
        <dbReference type="ChEBI" id="CHEBI:58272"/>
        <dbReference type="ChEBI" id="CHEBI:58289"/>
        <dbReference type="EC" id="5.4.2.11"/>
    </reaction>
</comment>
<evidence type="ECO:0000256" key="8">
    <source>
        <dbReference type="PIRSR" id="PIRSR613078-2"/>
    </source>
</evidence>
<feature type="binding site" evidence="6 8">
    <location>
        <begin position="125"/>
        <end position="126"/>
    </location>
    <ligand>
        <name>substrate</name>
    </ligand>
</feature>
<dbReference type="GO" id="GO:0006094">
    <property type="term" value="P:gluconeogenesis"/>
    <property type="evidence" value="ECO:0007669"/>
    <property type="project" value="UniProtKB-UniRule"/>
</dbReference>
<dbReference type="SUPFAM" id="SSF53254">
    <property type="entry name" value="Phosphoglycerate mutase-like"/>
    <property type="match status" value="1"/>
</dbReference>
<sequence length="259" mass="29773">MIMTPATTATAEKRLVIVRHGESLWNRENRFTGWTDVKLTERGRIEAIEAARLLKQHGYRFDFACTSLLVRAVHSLWLLLDELGQSWLPEEKSWRLNERHYGALEGLNKAVTAERYGHEQVMAWRRGYRAAPPPLLPDDPRHPGRDARYRRLAVASQPLSESLAATEQRVINYWREVIVPRLRRGEHVLLVSHSNVIRALVKHLDGLEEDALTALYIPTGVPIVYEFDDKIAPRQRYFLGDEQDIANRIAAVIRTGSKK</sequence>
<keyword evidence="12" id="KW-1185">Reference proteome</keyword>
<evidence type="ECO:0000256" key="9">
    <source>
        <dbReference type="PIRSR" id="PIRSR613078-3"/>
    </source>
</evidence>
<feature type="site" description="Transition state stabilizer" evidence="6 9">
    <location>
        <position position="193"/>
    </location>
</feature>
<dbReference type="UniPathway" id="UPA00109">
    <property type="reaction ID" value="UER00186"/>
</dbReference>
<feature type="binding site" evidence="6 8">
    <location>
        <begin position="19"/>
        <end position="26"/>
    </location>
    <ligand>
        <name>substrate</name>
    </ligand>
</feature>
<comment type="pathway">
    <text evidence="6 10">Carbohydrate degradation; glycolysis; pyruvate from D-glyceraldehyde 3-phosphate: step 3/5.</text>
</comment>
<dbReference type="InterPro" id="IPR029033">
    <property type="entry name" value="His_PPase_superfam"/>
</dbReference>
<keyword evidence="3 6" id="KW-0312">Gluconeogenesis</keyword>
<dbReference type="Gene3D" id="3.40.50.1240">
    <property type="entry name" value="Phosphoglycerate mutase-like"/>
    <property type="match status" value="1"/>
</dbReference>
<keyword evidence="4 6" id="KW-0324">Glycolysis</keyword>
<name>W0HZU7_9GAMM</name>
<dbReference type="GO" id="GO:0006096">
    <property type="term" value="P:glycolytic process"/>
    <property type="evidence" value="ECO:0007669"/>
    <property type="project" value="UniProtKB-UniRule"/>
</dbReference>
<feature type="binding site" evidence="6 8">
    <location>
        <begin position="32"/>
        <end position="33"/>
    </location>
    <ligand>
        <name>substrate</name>
    </ligand>
</feature>
<dbReference type="PATRIC" id="fig|1239307.3.peg.3023"/>
<comment type="function">
    <text evidence="6 10">Catalyzes the interconversion of 2-phosphoglycerate and 3-phosphoglycerate.</text>
</comment>
<evidence type="ECO:0000256" key="2">
    <source>
        <dbReference type="ARBA" id="ARBA00006717"/>
    </source>
</evidence>
<accession>W0HZU7</accession>
<feature type="binding site" evidence="6 8">
    <location>
        <position position="109"/>
    </location>
    <ligand>
        <name>substrate</name>
    </ligand>
</feature>
<feature type="binding site" evidence="6 8">
    <location>
        <begin position="98"/>
        <end position="101"/>
    </location>
    <ligand>
        <name>substrate</name>
    </ligand>
</feature>
<gene>
    <name evidence="6" type="primary">gpmA</name>
    <name evidence="11" type="ORF">Sant_2712</name>
</gene>
<evidence type="ECO:0000256" key="3">
    <source>
        <dbReference type="ARBA" id="ARBA00022432"/>
    </source>
</evidence>
<dbReference type="PANTHER" id="PTHR11931">
    <property type="entry name" value="PHOSPHOGLYCERATE MUTASE"/>
    <property type="match status" value="1"/>
</dbReference>
<dbReference type="GO" id="GO:0004619">
    <property type="term" value="F:phosphoglycerate mutase activity"/>
    <property type="evidence" value="ECO:0007669"/>
    <property type="project" value="UniProtKB-UniRule"/>
</dbReference>
<evidence type="ECO:0000256" key="1">
    <source>
        <dbReference type="ARBA" id="ARBA00000380"/>
    </source>
</evidence>
<evidence type="ECO:0000313" key="12">
    <source>
        <dbReference type="Proteomes" id="UP000019028"/>
    </source>
</evidence>
<proteinExistence type="inferred from homology"/>
<dbReference type="NCBIfam" id="NF010713">
    <property type="entry name" value="PRK14115.1"/>
    <property type="match status" value="1"/>
</dbReference>
<dbReference type="HAMAP" id="MF_01039">
    <property type="entry name" value="PGAM_GpmA"/>
    <property type="match status" value="1"/>
</dbReference>
<dbReference type="KEGG" id="sod:Sant_2712"/>
<evidence type="ECO:0000313" key="11">
    <source>
        <dbReference type="EMBL" id="AHF77740.1"/>
    </source>
</evidence>
<evidence type="ECO:0000256" key="7">
    <source>
        <dbReference type="PIRSR" id="PIRSR613078-1"/>
    </source>
</evidence>
<comment type="similarity">
    <text evidence="2 6">Belongs to the phosphoglycerate mutase family. BPG-dependent PGAM subfamily.</text>
</comment>
<organism evidence="11 12">
    <name type="scientific">Sodalis praecaptivus</name>
    <dbReference type="NCBI Taxonomy" id="1239307"/>
    <lineage>
        <taxon>Bacteria</taxon>
        <taxon>Pseudomonadati</taxon>
        <taxon>Pseudomonadota</taxon>
        <taxon>Gammaproteobacteria</taxon>
        <taxon>Enterobacterales</taxon>
        <taxon>Bruguierivoracaceae</taxon>
        <taxon>Sodalis</taxon>
    </lineage>
</organism>
<dbReference type="Proteomes" id="UP000019028">
    <property type="component" value="Chromosome"/>
</dbReference>
<dbReference type="PIRSF" id="PIRSF000709">
    <property type="entry name" value="6PFK_2-Ptase"/>
    <property type="match status" value="1"/>
</dbReference>
<dbReference type="HOGENOM" id="CLU_033323_1_1_6"/>
<comment type="caution">
    <text evidence="6">Lacks conserved residue(s) required for the propagation of feature annotation.</text>
</comment>
<dbReference type="SMART" id="SM00855">
    <property type="entry name" value="PGAM"/>
    <property type="match status" value="1"/>
</dbReference>
<protein>
    <recommendedName>
        <fullName evidence="6 10">2,3-bisphosphoglycerate-dependent phosphoglycerate mutase</fullName>
        <shortName evidence="6">BPG-dependent PGAM</shortName>
        <shortName evidence="6">PGAM</shortName>
        <shortName evidence="6">Phosphoglyceromutase</shortName>
        <shortName evidence="6">dPGM</shortName>
        <ecNumber evidence="6 10">5.4.2.11</ecNumber>
    </recommendedName>
</protein>